<reference evidence="1 2" key="1">
    <citation type="submission" date="2013-05" db="EMBL/GenBank/DDBJ databases">
        <title>Complete genome sequence of the lipase-producing bacterium Photobacterium gaetbulicola Gung47.</title>
        <authorList>
            <person name="Kim Y.-O."/>
        </authorList>
    </citation>
    <scope>NUCLEOTIDE SEQUENCE [LARGE SCALE GENOMIC DNA]</scope>
    <source>
        <strain evidence="1 2">Gung47</strain>
    </source>
</reference>
<dbReference type="PANTHER" id="PTHR34986:SF4">
    <property type="entry name" value="EVOLVED BETA-GALACTOSIDASE SUBUNIT BETA-RELATED"/>
    <property type="match status" value="1"/>
</dbReference>
<dbReference type="AlphaFoldDB" id="A0A0C5WJ04"/>
<dbReference type="SUPFAM" id="SSF51197">
    <property type="entry name" value="Clavaminate synthase-like"/>
    <property type="match status" value="1"/>
</dbReference>
<evidence type="ECO:0000313" key="2">
    <source>
        <dbReference type="Proteomes" id="UP000032303"/>
    </source>
</evidence>
<name>A0A0C5WJ04_9GAMM</name>
<proteinExistence type="predicted"/>
<accession>A0A0C5WJ04</accession>
<dbReference type="GO" id="GO:0044010">
    <property type="term" value="P:single-species biofilm formation"/>
    <property type="evidence" value="ECO:0007669"/>
    <property type="project" value="TreeGrafter"/>
</dbReference>
<dbReference type="InterPro" id="IPR004375">
    <property type="entry name" value="NanQ/TabA/YiaL"/>
</dbReference>
<dbReference type="NCBIfam" id="TIGR00022">
    <property type="entry name" value="YhcH/YjgK/YiaL family protein"/>
    <property type="match status" value="1"/>
</dbReference>
<dbReference type="PANTHER" id="PTHR34986">
    <property type="entry name" value="EVOLVED BETA-GALACTOSIDASE SUBUNIT BETA"/>
    <property type="match status" value="1"/>
</dbReference>
<keyword evidence="2" id="KW-1185">Reference proteome</keyword>
<dbReference type="STRING" id="658445.H744_1c1137"/>
<dbReference type="GO" id="GO:0005829">
    <property type="term" value="C:cytosol"/>
    <property type="evidence" value="ECO:0007669"/>
    <property type="project" value="TreeGrafter"/>
</dbReference>
<evidence type="ECO:0000313" key="1">
    <source>
        <dbReference type="EMBL" id="AJR06162.1"/>
    </source>
</evidence>
<gene>
    <name evidence="1" type="ORF">H744_1c1137</name>
</gene>
<dbReference type="Proteomes" id="UP000032303">
    <property type="component" value="Chromosome 1"/>
</dbReference>
<organism evidence="1 2">
    <name type="scientific">Photobacterium gaetbulicola Gung47</name>
    <dbReference type="NCBI Taxonomy" id="658445"/>
    <lineage>
        <taxon>Bacteria</taxon>
        <taxon>Pseudomonadati</taxon>
        <taxon>Pseudomonadota</taxon>
        <taxon>Gammaproteobacteria</taxon>
        <taxon>Vibrionales</taxon>
        <taxon>Vibrionaceae</taxon>
        <taxon>Photobacterium</taxon>
    </lineage>
</organism>
<dbReference type="InterPro" id="IPR037012">
    <property type="entry name" value="NanQ/TabA/YiaL_sf"/>
</dbReference>
<dbReference type="EMBL" id="CP005973">
    <property type="protein sequence ID" value="AJR06162.1"/>
    <property type="molecule type" value="Genomic_DNA"/>
</dbReference>
<dbReference type="PATRIC" id="fig|658445.3.peg.1226"/>
<dbReference type="HOGENOM" id="CLU_107139_3_0_6"/>
<dbReference type="Pfam" id="PF04074">
    <property type="entry name" value="DUF386"/>
    <property type="match status" value="1"/>
</dbReference>
<protein>
    <recommendedName>
        <fullName evidence="3">YhcH/YjgK/YiaL family protein</fullName>
    </recommendedName>
</protein>
<evidence type="ECO:0008006" key="3">
    <source>
        <dbReference type="Google" id="ProtNLM"/>
    </source>
</evidence>
<sequence length="160" mass="18455">MYRGNLCSLESYRHIPYPLIELIQVVKRKIQSNSTVGTYSVIGDDVFYFIVDDKTKNFSETKSEIHQRYIDVQIVMEGEEMYGYSQSPFNSIDEDFIADKDVAFSKDIVDEQFATLYKDDFIIFNTEQPHRPLVATSEPASVKKAVIKVSKEYLINDAEV</sequence>
<dbReference type="Gene3D" id="2.60.120.370">
    <property type="entry name" value="YhcH/YjgK/YiaL"/>
    <property type="match status" value="1"/>
</dbReference>
<dbReference type="KEGG" id="pgb:H744_1c1137"/>